<feature type="chain" id="PRO_5042016372" evidence="1">
    <location>
        <begin position="26"/>
        <end position="332"/>
    </location>
</feature>
<dbReference type="Proteomes" id="UP001205105">
    <property type="component" value="Unassembled WGS sequence"/>
</dbReference>
<keyword evidence="1" id="KW-0732">Signal</keyword>
<dbReference type="InterPro" id="IPR010417">
    <property type="entry name" value="Embryo-specific_ATS3"/>
</dbReference>
<dbReference type="GO" id="GO:0004623">
    <property type="term" value="F:phospholipase A2 activity"/>
    <property type="evidence" value="ECO:0007669"/>
    <property type="project" value="InterPro"/>
</dbReference>
<organism evidence="2 3">
    <name type="scientific">Chlorella ohadii</name>
    <dbReference type="NCBI Taxonomy" id="2649997"/>
    <lineage>
        <taxon>Eukaryota</taxon>
        <taxon>Viridiplantae</taxon>
        <taxon>Chlorophyta</taxon>
        <taxon>core chlorophytes</taxon>
        <taxon>Trebouxiophyceae</taxon>
        <taxon>Chlorellales</taxon>
        <taxon>Chlorellaceae</taxon>
        <taxon>Chlorella clade</taxon>
        <taxon>Chlorella</taxon>
    </lineage>
</organism>
<dbReference type="SUPFAM" id="SSF49723">
    <property type="entry name" value="Lipase/lipooxygenase domain (PLAT/LH2 domain)"/>
    <property type="match status" value="1"/>
</dbReference>
<name>A0AAD5DXB3_9CHLO</name>
<sequence>MQPRRFCKPAAALLAALACAALVAAGAAPTRGHESGGAASRALARRTLRGMESSIAPAAGGNVTTKGLAEDIDTFFTGLGNLLSYGLSNVKEHWAGECNYGKWCGEKCPPEGSDPNPTPINALDERCKEHDSCLSTSDRCQQCVCHADLLAGIQEVLSDEDCLGDNWAGDRCQAIEAVKEAPSIALGIKAKMGMDNCQDYAWRERCPSKSYTYTVDIKTSCNAGAGTDGAVRVSLTDNEGNVFSSNELDALGNDRVMCMTDTYEFEPTGTKVLMNCDATCQVYFRPVGLFAGWEPEYVRFSRASDGEETYSVKFCARGKLSDEGWYTFSCCS</sequence>
<protein>
    <submittedName>
        <fullName evidence="2">Uncharacterized protein</fullName>
    </submittedName>
</protein>
<reference evidence="2" key="1">
    <citation type="submission" date="2020-11" db="EMBL/GenBank/DDBJ databases">
        <title>Chlorella ohadii genome sequencing and assembly.</title>
        <authorList>
            <person name="Murik O."/>
            <person name="Treves H."/>
            <person name="Kedem I."/>
            <person name="Shotland Y."/>
            <person name="Kaplan A."/>
        </authorList>
    </citation>
    <scope>NUCLEOTIDE SEQUENCE</scope>
    <source>
        <strain evidence="2">1</strain>
    </source>
</reference>
<dbReference type="GO" id="GO:0050482">
    <property type="term" value="P:arachidonate secretion"/>
    <property type="evidence" value="ECO:0007669"/>
    <property type="project" value="InterPro"/>
</dbReference>
<keyword evidence="3" id="KW-1185">Reference proteome</keyword>
<dbReference type="EMBL" id="JADXDR010000035">
    <property type="protein sequence ID" value="KAI7843961.1"/>
    <property type="molecule type" value="Genomic_DNA"/>
</dbReference>
<gene>
    <name evidence="2" type="ORF">COHA_002499</name>
</gene>
<evidence type="ECO:0000256" key="1">
    <source>
        <dbReference type="SAM" id="SignalP"/>
    </source>
</evidence>
<dbReference type="Gene3D" id="2.60.60.20">
    <property type="entry name" value="PLAT/LH2 domain"/>
    <property type="match status" value="1"/>
</dbReference>
<evidence type="ECO:0000313" key="2">
    <source>
        <dbReference type="EMBL" id="KAI7843961.1"/>
    </source>
</evidence>
<dbReference type="AlphaFoldDB" id="A0AAD5DXB3"/>
<comment type="caution">
    <text evidence="2">The sequence shown here is derived from an EMBL/GenBank/DDBJ whole genome shotgun (WGS) entry which is preliminary data.</text>
</comment>
<dbReference type="PROSITE" id="PS51257">
    <property type="entry name" value="PROKAR_LIPOPROTEIN"/>
    <property type="match status" value="1"/>
</dbReference>
<dbReference type="SUPFAM" id="SSF48619">
    <property type="entry name" value="Phospholipase A2, PLA2"/>
    <property type="match status" value="1"/>
</dbReference>
<dbReference type="PANTHER" id="PTHR31718:SF30">
    <property type="entry name" value="EMBRYO-SPECIFIC PROTEIN ATS3A-LIKE"/>
    <property type="match status" value="1"/>
</dbReference>
<dbReference type="InterPro" id="IPR036392">
    <property type="entry name" value="PLAT/LH2_dom_sf"/>
</dbReference>
<dbReference type="Pfam" id="PF06232">
    <property type="entry name" value="ATS3"/>
    <property type="match status" value="1"/>
</dbReference>
<dbReference type="GO" id="GO:0006644">
    <property type="term" value="P:phospholipid metabolic process"/>
    <property type="evidence" value="ECO:0007669"/>
    <property type="project" value="InterPro"/>
</dbReference>
<proteinExistence type="predicted"/>
<dbReference type="PANTHER" id="PTHR31718">
    <property type="entry name" value="PLAT DOMAIN-CONTAINING PROTEIN"/>
    <property type="match status" value="1"/>
</dbReference>
<dbReference type="Gene3D" id="1.20.90.10">
    <property type="entry name" value="Phospholipase A2 domain"/>
    <property type="match status" value="1"/>
</dbReference>
<accession>A0AAD5DXB3</accession>
<dbReference type="InterPro" id="IPR036444">
    <property type="entry name" value="PLipase_A2_dom_sf"/>
</dbReference>
<feature type="signal peptide" evidence="1">
    <location>
        <begin position="1"/>
        <end position="25"/>
    </location>
</feature>
<evidence type="ECO:0000313" key="3">
    <source>
        <dbReference type="Proteomes" id="UP001205105"/>
    </source>
</evidence>